<name>A0A427H8G5_ECTOL</name>
<sequence length="180" mass="19142">RDARRADPGHPYLAGKGCRPHTLRQRGDVLLVPLSRDGVLVNLQRIHPDGVKRFLSGGMVKGCFSSLGTITAGQPLYVCEGWATGATIHEHTGAAVACAMNAGNLLDVGRRLQRRYPDAVLIVAGDDDRQTEGNPGRTAANAAAVAVGGQVVFPDWPEGAPLALTDFNDLANWRTVREPA</sequence>
<protein>
    <submittedName>
        <fullName evidence="2">Topoisomerase</fullName>
    </submittedName>
</protein>
<proteinExistence type="predicted"/>
<gene>
    <name evidence="2" type="ORF">EGJ44_20735</name>
</gene>
<feature type="non-terminal residue" evidence="2">
    <location>
        <position position="1"/>
    </location>
</feature>
<dbReference type="RefSeq" id="WP_185754963.1">
    <property type="nucleotide sequence ID" value="NZ_RHRS01000085.1"/>
</dbReference>
<dbReference type="GO" id="GO:0016853">
    <property type="term" value="F:isomerase activity"/>
    <property type="evidence" value="ECO:0007669"/>
    <property type="project" value="UniProtKB-KW"/>
</dbReference>
<dbReference type="AlphaFoldDB" id="A0A427H8G5"/>
<organism evidence="2 3">
    <name type="scientific">Ectopseudomonas oleovorans</name>
    <name type="common">Pseudomonas oleovorans</name>
    <dbReference type="NCBI Taxonomy" id="301"/>
    <lineage>
        <taxon>Bacteria</taxon>
        <taxon>Pseudomonadati</taxon>
        <taxon>Pseudomonadota</taxon>
        <taxon>Gammaproteobacteria</taxon>
        <taxon>Pseudomonadales</taxon>
        <taxon>Pseudomonadaceae</taxon>
        <taxon>Ectopseudomonas</taxon>
    </lineage>
</organism>
<dbReference type="Proteomes" id="UP000272833">
    <property type="component" value="Unassembled WGS sequence"/>
</dbReference>
<comment type="caution">
    <text evidence="2">The sequence shown here is derived from an EMBL/GenBank/DDBJ whole genome shotgun (WGS) entry which is preliminary data.</text>
</comment>
<evidence type="ECO:0000313" key="2">
    <source>
        <dbReference type="EMBL" id="RRW29095.1"/>
    </source>
</evidence>
<feature type="domain" description="Toprim" evidence="1">
    <location>
        <begin position="76"/>
        <end position="171"/>
    </location>
</feature>
<evidence type="ECO:0000313" key="3">
    <source>
        <dbReference type="Proteomes" id="UP000272833"/>
    </source>
</evidence>
<keyword evidence="2" id="KW-0413">Isomerase</keyword>
<accession>A0A427H8G5</accession>
<dbReference type="Pfam" id="PF13362">
    <property type="entry name" value="Toprim_3"/>
    <property type="match status" value="1"/>
</dbReference>
<dbReference type="InterPro" id="IPR006171">
    <property type="entry name" value="TOPRIM_dom"/>
</dbReference>
<reference evidence="2 3" key="1">
    <citation type="submission" date="2018-10" db="EMBL/GenBank/DDBJ databases">
        <title>Transmission dynamics of multidrug resistant bacteria on intensive care unit surfaces.</title>
        <authorList>
            <person name="D'Souza A.W."/>
            <person name="Potter R.F."/>
            <person name="Wallace M."/>
            <person name="Shupe A."/>
            <person name="Patel S."/>
            <person name="Sun S."/>
            <person name="Gul D."/>
            <person name="Kwon J.H."/>
            <person name="Andleeb S."/>
            <person name="Burnham C.-A.D."/>
            <person name="Dantas G."/>
        </authorList>
    </citation>
    <scope>NUCLEOTIDE SEQUENCE [LARGE SCALE GENOMIC DNA]</scope>
    <source>
        <strain evidence="2 3">PO_271</strain>
    </source>
</reference>
<evidence type="ECO:0000259" key="1">
    <source>
        <dbReference type="Pfam" id="PF13362"/>
    </source>
</evidence>
<dbReference type="EMBL" id="RHRS01000085">
    <property type="protein sequence ID" value="RRW29095.1"/>
    <property type="molecule type" value="Genomic_DNA"/>
</dbReference>